<keyword evidence="2" id="KW-0732">Signal</keyword>
<gene>
    <name evidence="3" type="ORF">ACFP2T_45070</name>
</gene>
<evidence type="ECO:0000313" key="3">
    <source>
        <dbReference type="EMBL" id="MFC6023314.1"/>
    </source>
</evidence>
<reference evidence="4" key="1">
    <citation type="journal article" date="2019" name="Int. J. Syst. Evol. Microbiol.">
        <title>The Global Catalogue of Microorganisms (GCM) 10K type strain sequencing project: providing services to taxonomists for standard genome sequencing and annotation.</title>
        <authorList>
            <consortium name="The Broad Institute Genomics Platform"/>
            <consortium name="The Broad Institute Genome Sequencing Center for Infectious Disease"/>
            <person name="Wu L."/>
            <person name="Ma J."/>
        </authorList>
    </citation>
    <scope>NUCLEOTIDE SEQUENCE [LARGE SCALE GENOMIC DNA]</scope>
    <source>
        <strain evidence="4">ZS-35-S2</strain>
    </source>
</reference>
<evidence type="ECO:0000256" key="2">
    <source>
        <dbReference type="SAM" id="SignalP"/>
    </source>
</evidence>
<feature type="signal peptide" evidence="2">
    <location>
        <begin position="1"/>
        <end position="25"/>
    </location>
</feature>
<feature type="region of interest" description="Disordered" evidence="1">
    <location>
        <begin position="31"/>
        <end position="66"/>
    </location>
</feature>
<evidence type="ECO:0008006" key="5">
    <source>
        <dbReference type="Google" id="ProtNLM"/>
    </source>
</evidence>
<dbReference type="PROSITE" id="PS51257">
    <property type="entry name" value="PROKAR_LIPOPROTEIN"/>
    <property type="match status" value="1"/>
</dbReference>
<dbReference type="EMBL" id="JBHSPR010000085">
    <property type="protein sequence ID" value="MFC6023314.1"/>
    <property type="molecule type" value="Genomic_DNA"/>
</dbReference>
<accession>A0ABW1KRC0</accession>
<protein>
    <recommendedName>
        <fullName evidence="5">Lipoprotein</fullName>
    </recommendedName>
</protein>
<evidence type="ECO:0000256" key="1">
    <source>
        <dbReference type="SAM" id="MobiDB-lite"/>
    </source>
</evidence>
<feature type="chain" id="PRO_5045063439" description="Lipoprotein" evidence="2">
    <location>
        <begin position="26"/>
        <end position="162"/>
    </location>
</feature>
<evidence type="ECO:0000313" key="4">
    <source>
        <dbReference type="Proteomes" id="UP001596203"/>
    </source>
</evidence>
<proteinExistence type="predicted"/>
<dbReference type="Proteomes" id="UP001596203">
    <property type="component" value="Unassembled WGS sequence"/>
</dbReference>
<dbReference type="RefSeq" id="WP_377433397.1">
    <property type="nucleotide sequence ID" value="NZ_JBHSPR010000085.1"/>
</dbReference>
<comment type="caution">
    <text evidence="3">The sequence shown here is derived from an EMBL/GenBank/DDBJ whole genome shotgun (WGS) entry which is preliminary data.</text>
</comment>
<keyword evidence="4" id="KW-1185">Reference proteome</keyword>
<organism evidence="3 4">
    <name type="scientific">Plantactinospora solaniradicis</name>
    <dbReference type="NCBI Taxonomy" id="1723736"/>
    <lineage>
        <taxon>Bacteria</taxon>
        <taxon>Bacillati</taxon>
        <taxon>Actinomycetota</taxon>
        <taxon>Actinomycetes</taxon>
        <taxon>Micromonosporales</taxon>
        <taxon>Micromonosporaceae</taxon>
        <taxon>Plantactinospora</taxon>
    </lineage>
</organism>
<name>A0ABW1KRC0_9ACTN</name>
<sequence>MTVVRLRAQRRIVGLALGLVGLAVAVAGCDGQDPSDTSTASPTPATAATSTAPPATAPSATPASTDGCPVDPMTLFAALEANKELSAAVDARVSGVRNVACHRGYATAVTVVPPELADPALIAFRYDQGTATWKALVAGTDGICADLVPADIIPKLSGCVGS</sequence>